<dbReference type="PANTHER" id="PTHR42829:SF2">
    <property type="entry name" value="NADH-UBIQUINONE OXIDOREDUCTASE CHAIN 5"/>
    <property type="match status" value="1"/>
</dbReference>
<feature type="transmembrane region" description="Helical" evidence="6">
    <location>
        <begin position="34"/>
        <end position="56"/>
    </location>
</feature>
<dbReference type="Pfam" id="PF00361">
    <property type="entry name" value="Proton_antipo_M"/>
    <property type="match status" value="1"/>
</dbReference>
<dbReference type="NCBIfam" id="TIGR01974">
    <property type="entry name" value="NDH_I_L"/>
    <property type="match status" value="1"/>
</dbReference>
<dbReference type="Proteomes" id="UP000593994">
    <property type="component" value="Chromosome"/>
</dbReference>
<evidence type="ECO:0000256" key="1">
    <source>
        <dbReference type="ARBA" id="ARBA00004127"/>
    </source>
</evidence>
<feature type="transmembrane region" description="Helical" evidence="6">
    <location>
        <begin position="207"/>
        <end position="232"/>
    </location>
</feature>
<feature type="transmembrane region" description="Helical" evidence="6">
    <location>
        <begin position="599"/>
        <end position="621"/>
    </location>
</feature>
<dbReference type="PANTHER" id="PTHR42829">
    <property type="entry name" value="NADH-UBIQUINONE OXIDOREDUCTASE CHAIN 5"/>
    <property type="match status" value="1"/>
</dbReference>
<keyword evidence="4 6" id="KW-0472">Membrane</keyword>
<feature type="domain" description="NADH:quinone oxidoreductase/Mrp antiporter transmembrane" evidence="7">
    <location>
        <begin position="142"/>
        <end position="428"/>
    </location>
</feature>
<dbReference type="GO" id="GO:0016020">
    <property type="term" value="C:membrane"/>
    <property type="evidence" value="ECO:0007669"/>
    <property type="project" value="UniProtKB-SubCell"/>
</dbReference>
<dbReference type="Pfam" id="PF00662">
    <property type="entry name" value="Proton_antipo_N"/>
    <property type="match status" value="1"/>
</dbReference>
<protein>
    <submittedName>
        <fullName evidence="9">NADH-quinone oxidoreductase subunit L</fullName>
    </submittedName>
</protein>
<reference evidence="9 10" key="1">
    <citation type="submission" date="2020-05" db="EMBL/GenBank/DDBJ databases">
        <title>Sulfurimonas marisnigri, sp. nov., and Sulfurimonas baltica, sp. nov., manganese oxide reducing chemolithoautotrophs of the class Epsilonproteobacteria isolated from the pelagic redoxclines of the Black and Baltic Seas and emended description of the genus Sulfurimonas.</title>
        <authorList>
            <person name="Henkel J.V."/>
            <person name="Laudan C."/>
            <person name="Werner J."/>
            <person name="Neu T."/>
            <person name="Plewe S."/>
            <person name="Sproer C."/>
            <person name="Bunk B."/>
            <person name="Schulz-Vogt H.N."/>
        </authorList>
    </citation>
    <scope>NUCLEOTIDE SEQUENCE [LARGE SCALE GENOMIC DNA]</scope>
    <source>
        <strain evidence="9 10">GD2</strain>
    </source>
</reference>
<evidence type="ECO:0000259" key="8">
    <source>
        <dbReference type="Pfam" id="PF00662"/>
    </source>
</evidence>
<feature type="transmembrane region" description="Helical" evidence="6">
    <location>
        <begin position="89"/>
        <end position="109"/>
    </location>
</feature>
<dbReference type="Gene3D" id="1.20.5.2700">
    <property type="match status" value="1"/>
</dbReference>
<feature type="transmembrane region" description="Helical" evidence="6">
    <location>
        <begin position="283"/>
        <end position="304"/>
    </location>
</feature>
<feature type="transmembrane region" description="Helical" evidence="6">
    <location>
        <begin position="175"/>
        <end position="195"/>
    </location>
</feature>
<feature type="domain" description="NADH-Ubiquinone oxidoreductase (complex I) chain 5 N-terminal" evidence="8">
    <location>
        <begin position="72"/>
        <end position="122"/>
    </location>
</feature>
<evidence type="ECO:0000256" key="2">
    <source>
        <dbReference type="ARBA" id="ARBA00022692"/>
    </source>
</evidence>
<feature type="transmembrane region" description="Helical" evidence="6">
    <location>
        <begin position="494"/>
        <end position="521"/>
    </location>
</feature>
<feature type="transmembrane region" description="Helical" evidence="6">
    <location>
        <begin position="453"/>
        <end position="474"/>
    </location>
</feature>
<dbReference type="GO" id="GO:0015990">
    <property type="term" value="P:electron transport coupled proton transport"/>
    <property type="evidence" value="ECO:0007669"/>
    <property type="project" value="TreeGrafter"/>
</dbReference>
<evidence type="ECO:0000256" key="6">
    <source>
        <dbReference type="SAM" id="Phobius"/>
    </source>
</evidence>
<dbReference type="GO" id="GO:0012505">
    <property type="term" value="C:endomembrane system"/>
    <property type="evidence" value="ECO:0007669"/>
    <property type="project" value="UniProtKB-SubCell"/>
</dbReference>
<keyword evidence="3 6" id="KW-1133">Transmembrane helix</keyword>
<dbReference type="GO" id="GO:0042773">
    <property type="term" value="P:ATP synthesis coupled electron transport"/>
    <property type="evidence" value="ECO:0007669"/>
    <property type="project" value="InterPro"/>
</dbReference>
<dbReference type="InterPro" id="IPR018393">
    <property type="entry name" value="NADHpl_OxRdtase_5_subgr"/>
</dbReference>
<evidence type="ECO:0000256" key="3">
    <source>
        <dbReference type="ARBA" id="ARBA00022989"/>
    </source>
</evidence>
<gene>
    <name evidence="9" type="primary">nuoL</name>
    <name evidence="9" type="ORF">HUE88_01415</name>
</gene>
<dbReference type="InterPro" id="IPR001750">
    <property type="entry name" value="ND/Mrp_TM"/>
</dbReference>
<comment type="subcellular location">
    <subcellularLocation>
        <location evidence="1">Endomembrane system</location>
        <topology evidence="1">Multi-pass membrane protein</topology>
    </subcellularLocation>
    <subcellularLocation>
        <location evidence="5">Membrane</location>
        <topology evidence="5">Multi-pass membrane protein</topology>
    </subcellularLocation>
</comment>
<feature type="transmembrane region" description="Helical" evidence="6">
    <location>
        <begin position="311"/>
        <end position="333"/>
    </location>
</feature>
<evidence type="ECO:0000256" key="4">
    <source>
        <dbReference type="ARBA" id="ARBA00023136"/>
    </source>
</evidence>
<sequence>MSDNMLLNTLLLAPFVSAFLIFIINISSLHVKQYVYTFLALAGSGVSAFIALYISYYSYFEKKLFTSHLFTWLDIGDFSVEVALRADSLGAFMVLFVAPVSFLIHVYATGYMDKDKSYGRFFAYFNIFIFFMFLLVLGDNPIIMFIGWEGVGLTSYALIGFYFEDIKNTYAGNKAFIVNRIGDFGLLSALMLLFVEIGSKGFTFESIFLNIATIEPSMLTLIAFLLFVGAMGKSAQVPLFVWLPDAMAGPTPVSALIHAATMVTAGVYMVARFAPVYNIAVDVSLFISYIGAISALFAAIVAIRQYDIKKILAYSTMSQLGFMFMALGVGAYSTALFHMFTHAFFKALLFMGAGAIIVAFHHKQDIRELRGIRESAPMIFIMMMIGTLTISAIPPLSAFFSKDAIISSLYASGHVDILFIALTASLLTVFYMFRMIFVLFFSKSKLLGDKSSASMIYPMVALALLSIVTGLLNLPEVFGGNSNISKWLHVEDKVFIIAHSTEYILMSVNTLLILGVIFYTYKKYAYTNAIELENDKGIIANKFYIDEINNIMIVKPIYYISSFLDKNISNILIDNSINFMALFYAKAGRFFSYIENGNIRFYALYMMIGAMLGTVYLYILLRVAI</sequence>
<organism evidence="9 10">
    <name type="scientific">Candidatus Sulfurimonas baltica</name>
    <dbReference type="NCBI Taxonomy" id="2740404"/>
    <lineage>
        <taxon>Bacteria</taxon>
        <taxon>Pseudomonadati</taxon>
        <taxon>Campylobacterota</taxon>
        <taxon>Epsilonproteobacteria</taxon>
        <taxon>Campylobacterales</taxon>
        <taxon>Sulfurimonadaceae</taxon>
        <taxon>Sulfurimonas</taxon>
    </lineage>
</organism>
<dbReference type="InterPro" id="IPR001516">
    <property type="entry name" value="Proton_antipo_N"/>
</dbReference>
<dbReference type="PRINTS" id="PR01434">
    <property type="entry name" value="NADHDHGNASE5"/>
</dbReference>
<dbReference type="KEGG" id="sbal:HUE88_01415"/>
<feature type="transmembrane region" description="Helical" evidence="6">
    <location>
        <begin position="6"/>
        <end position="27"/>
    </location>
</feature>
<dbReference type="GO" id="GO:0003954">
    <property type="term" value="F:NADH dehydrogenase activity"/>
    <property type="evidence" value="ECO:0007669"/>
    <property type="project" value="TreeGrafter"/>
</dbReference>
<evidence type="ECO:0000259" key="7">
    <source>
        <dbReference type="Pfam" id="PF00361"/>
    </source>
</evidence>
<feature type="transmembrane region" description="Helical" evidence="6">
    <location>
        <begin position="143"/>
        <end position="163"/>
    </location>
</feature>
<feature type="transmembrane region" description="Helical" evidence="6">
    <location>
        <begin position="339"/>
        <end position="359"/>
    </location>
</feature>
<evidence type="ECO:0000313" key="10">
    <source>
        <dbReference type="Proteomes" id="UP000593994"/>
    </source>
</evidence>
<evidence type="ECO:0000313" key="9">
    <source>
        <dbReference type="EMBL" id="QOY52382.1"/>
    </source>
</evidence>
<dbReference type="InterPro" id="IPR003945">
    <property type="entry name" value="NU5C-like"/>
</dbReference>
<dbReference type="EMBL" id="CP054492">
    <property type="protein sequence ID" value="QOY52382.1"/>
    <property type="molecule type" value="Genomic_DNA"/>
</dbReference>
<feature type="transmembrane region" description="Helical" evidence="6">
    <location>
        <begin position="121"/>
        <end position="137"/>
    </location>
</feature>
<dbReference type="NCBIfam" id="NF005141">
    <property type="entry name" value="PRK06590.1"/>
    <property type="match status" value="1"/>
</dbReference>
<feature type="transmembrane region" description="Helical" evidence="6">
    <location>
        <begin position="417"/>
        <end position="441"/>
    </location>
</feature>
<evidence type="ECO:0000256" key="5">
    <source>
        <dbReference type="RuleBase" id="RU000320"/>
    </source>
</evidence>
<keyword evidence="10" id="KW-1185">Reference proteome</keyword>
<name>A0A7S7LVP7_9BACT</name>
<dbReference type="RefSeq" id="WP_194370377.1">
    <property type="nucleotide sequence ID" value="NZ_CP054492.1"/>
</dbReference>
<dbReference type="AlphaFoldDB" id="A0A7S7LVP7"/>
<proteinExistence type="predicted"/>
<dbReference type="GO" id="GO:0008137">
    <property type="term" value="F:NADH dehydrogenase (ubiquinone) activity"/>
    <property type="evidence" value="ECO:0007669"/>
    <property type="project" value="InterPro"/>
</dbReference>
<keyword evidence="2 5" id="KW-0812">Transmembrane</keyword>
<dbReference type="PRINTS" id="PR01435">
    <property type="entry name" value="NPOXDRDTASE5"/>
</dbReference>
<feature type="transmembrane region" description="Helical" evidence="6">
    <location>
        <begin position="379"/>
        <end position="397"/>
    </location>
</feature>
<accession>A0A7S7LVP7</accession>